<dbReference type="Proteomes" id="UP000298429">
    <property type="component" value="Unassembled WGS sequence"/>
</dbReference>
<evidence type="ECO:0000313" key="2">
    <source>
        <dbReference type="EMBL" id="TGL96143.1"/>
    </source>
</evidence>
<proteinExistence type="predicted"/>
<accession>A0A5F2AZA9</accession>
<name>A0A5F2AZA9_9LEPT</name>
<protein>
    <submittedName>
        <fullName evidence="2">Uncharacterized protein</fullName>
    </submittedName>
</protein>
<keyword evidence="1" id="KW-0472">Membrane</keyword>
<keyword evidence="1" id="KW-0812">Transmembrane</keyword>
<dbReference type="EMBL" id="RQGN01000089">
    <property type="protein sequence ID" value="TGL96143.1"/>
    <property type="molecule type" value="Genomic_DNA"/>
</dbReference>
<comment type="caution">
    <text evidence="2">The sequence shown here is derived from an EMBL/GenBank/DDBJ whole genome shotgun (WGS) entry which is preliminary data.</text>
</comment>
<evidence type="ECO:0000256" key="1">
    <source>
        <dbReference type="SAM" id="Phobius"/>
    </source>
</evidence>
<sequence>MKDFFTAFFQRFTHPILYSVLTSLAIYNFDYIYLLIVAPFHIDKMNPMDIVREFRTIMETYRCERFWCPLLRGFGFGAFVLPLIDIGYSSLIAYAMSIKETGVNWGDRWSWTFKIEDGQSVSISLAESWENIRHWSNTGILSLDSKVLVVRTAPYIEKNRVVVYNKKKNQVEYPSNSGENILGIVYQLFPYNLALIVTT</sequence>
<dbReference type="AlphaFoldDB" id="A0A5F2AZA9"/>
<dbReference type="RefSeq" id="WP_135671962.1">
    <property type="nucleotide sequence ID" value="NZ_RQGN01000089.1"/>
</dbReference>
<gene>
    <name evidence="2" type="ORF">EHQ76_16230</name>
</gene>
<dbReference type="OrthoDB" id="9963906at2"/>
<organism evidence="2 3">
    <name type="scientific">Leptospira barantonii</name>
    <dbReference type="NCBI Taxonomy" id="2023184"/>
    <lineage>
        <taxon>Bacteria</taxon>
        <taxon>Pseudomonadati</taxon>
        <taxon>Spirochaetota</taxon>
        <taxon>Spirochaetia</taxon>
        <taxon>Leptospirales</taxon>
        <taxon>Leptospiraceae</taxon>
        <taxon>Leptospira</taxon>
    </lineage>
</organism>
<feature type="transmembrane region" description="Helical" evidence="1">
    <location>
        <begin position="16"/>
        <end position="38"/>
    </location>
</feature>
<keyword evidence="1" id="KW-1133">Transmembrane helix</keyword>
<reference evidence="2 3" key="1">
    <citation type="journal article" date="2019" name="PLoS Negl. Trop. Dis.">
        <title>Revisiting the worldwide diversity of Leptospira species in the environment.</title>
        <authorList>
            <person name="Vincent A.T."/>
            <person name="Schiettekatte O."/>
            <person name="Bourhy P."/>
            <person name="Veyrier F.J."/>
            <person name="Picardeau M."/>
        </authorList>
    </citation>
    <scope>NUCLEOTIDE SEQUENCE [LARGE SCALE GENOMIC DNA]</scope>
    <source>
        <strain evidence="2 3">201702444</strain>
    </source>
</reference>
<evidence type="ECO:0000313" key="3">
    <source>
        <dbReference type="Proteomes" id="UP000298429"/>
    </source>
</evidence>